<protein>
    <submittedName>
        <fullName evidence="11">PTS mannose/fructose/sorbose transporter subunit IIAB</fullName>
    </submittedName>
</protein>
<dbReference type="GO" id="GO:0005737">
    <property type="term" value="C:cytoplasm"/>
    <property type="evidence" value="ECO:0007669"/>
    <property type="project" value="UniProtKB-SubCell"/>
</dbReference>
<dbReference type="RefSeq" id="WP_114001922.1">
    <property type="nucleotide sequence ID" value="NZ_PSQG01000006.1"/>
</dbReference>
<gene>
    <name evidence="11" type="ORF">C4886_05735</name>
</gene>
<dbReference type="InterPro" id="IPR004701">
    <property type="entry name" value="PTS_EIIA_man-typ"/>
</dbReference>
<accession>A0A367G2S2</accession>
<evidence type="ECO:0000256" key="3">
    <source>
        <dbReference type="ARBA" id="ARBA00022490"/>
    </source>
</evidence>
<feature type="domain" description="PTS EIIB type-4" evidence="10">
    <location>
        <begin position="176"/>
        <end position="343"/>
    </location>
</feature>
<dbReference type="PANTHER" id="PTHR33799">
    <property type="entry name" value="PTS PERMEASE-RELATED-RELATED"/>
    <property type="match status" value="1"/>
</dbReference>
<organism evidence="11 12">
    <name type="scientific">Blautia obeum</name>
    <dbReference type="NCBI Taxonomy" id="40520"/>
    <lineage>
        <taxon>Bacteria</taxon>
        <taxon>Bacillati</taxon>
        <taxon>Bacillota</taxon>
        <taxon>Clostridia</taxon>
        <taxon>Lachnospirales</taxon>
        <taxon>Lachnospiraceae</taxon>
        <taxon>Blautia</taxon>
    </lineage>
</organism>
<evidence type="ECO:0000256" key="6">
    <source>
        <dbReference type="ARBA" id="ARBA00022679"/>
    </source>
</evidence>
<evidence type="ECO:0000256" key="8">
    <source>
        <dbReference type="ARBA" id="ARBA00022777"/>
    </source>
</evidence>
<dbReference type="GO" id="GO:0008982">
    <property type="term" value="F:protein-N(PI)-phosphohistidine-sugar phosphotransferase activity"/>
    <property type="evidence" value="ECO:0007669"/>
    <property type="project" value="InterPro"/>
</dbReference>
<evidence type="ECO:0000256" key="5">
    <source>
        <dbReference type="ARBA" id="ARBA00022597"/>
    </source>
</evidence>
<dbReference type="EMBL" id="PSQG01000006">
    <property type="protein sequence ID" value="RCH44950.1"/>
    <property type="molecule type" value="Genomic_DNA"/>
</dbReference>
<keyword evidence="8" id="KW-0418">Kinase</keyword>
<dbReference type="InterPro" id="IPR004720">
    <property type="entry name" value="PTS_IIB_sorbose-sp"/>
</dbReference>
<evidence type="ECO:0000256" key="4">
    <source>
        <dbReference type="ARBA" id="ARBA00022553"/>
    </source>
</evidence>
<comment type="caution">
    <text evidence="11">The sequence shown here is derived from an EMBL/GenBank/DDBJ whole genome shotgun (WGS) entry which is preliminary data.</text>
</comment>
<dbReference type="SUPFAM" id="SSF53062">
    <property type="entry name" value="PTS system fructose IIA component-like"/>
    <property type="match status" value="1"/>
</dbReference>
<evidence type="ECO:0000256" key="2">
    <source>
        <dbReference type="ARBA" id="ARBA00022448"/>
    </source>
</evidence>
<dbReference type="PANTHER" id="PTHR33799:SF1">
    <property type="entry name" value="PTS SYSTEM MANNOSE-SPECIFIC EIIAB COMPONENT-RELATED"/>
    <property type="match status" value="1"/>
</dbReference>
<feature type="domain" description="PTS EIIA type-4" evidence="9">
    <location>
        <begin position="1"/>
        <end position="145"/>
    </location>
</feature>
<keyword evidence="7" id="KW-0598">Phosphotransferase system</keyword>
<dbReference type="Pfam" id="PF03610">
    <property type="entry name" value="EIIA-man"/>
    <property type="match status" value="1"/>
</dbReference>
<evidence type="ECO:0000313" key="11">
    <source>
        <dbReference type="EMBL" id="RCH44950.1"/>
    </source>
</evidence>
<dbReference type="PROSITE" id="PS51096">
    <property type="entry name" value="PTS_EIIA_TYPE_4"/>
    <property type="match status" value="1"/>
</dbReference>
<reference evidence="11 12" key="1">
    <citation type="submission" date="2018-02" db="EMBL/GenBank/DDBJ databases">
        <title>Complete genome sequencing of Faecalibacterium prausnitzii strains isolated from the human gut.</title>
        <authorList>
            <person name="Fitzgerald B.C."/>
            <person name="Shkoporov A.N."/>
            <person name="Ross P.R."/>
            <person name="Hill C."/>
        </authorList>
    </citation>
    <scope>NUCLEOTIDE SEQUENCE [LARGE SCALE GENOMIC DNA]</scope>
    <source>
        <strain evidence="11 12">APC942/31-1</strain>
    </source>
</reference>
<comment type="subcellular location">
    <subcellularLocation>
        <location evidence="1">Cytoplasm</location>
    </subcellularLocation>
</comment>
<evidence type="ECO:0000313" key="12">
    <source>
        <dbReference type="Proteomes" id="UP000253208"/>
    </source>
</evidence>
<dbReference type="Gene3D" id="3.40.35.10">
    <property type="entry name" value="Phosphotransferase system, sorbose subfamily IIB component"/>
    <property type="match status" value="1"/>
</dbReference>
<dbReference type="GO" id="GO:0009401">
    <property type="term" value="P:phosphoenolpyruvate-dependent sugar phosphotransferase system"/>
    <property type="evidence" value="ECO:0007669"/>
    <property type="project" value="UniProtKB-KW"/>
</dbReference>
<proteinExistence type="predicted"/>
<keyword evidence="6" id="KW-0808">Transferase</keyword>
<evidence type="ECO:0000259" key="10">
    <source>
        <dbReference type="PROSITE" id="PS51101"/>
    </source>
</evidence>
<evidence type="ECO:0000259" key="9">
    <source>
        <dbReference type="PROSITE" id="PS51096"/>
    </source>
</evidence>
<dbReference type="PROSITE" id="PS51101">
    <property type="entry name" value="PTS_EIIB_TYPE_4"/>
    <property type="match status" value="1"/>
</dbReference>
<dbReference type="InterPro" id="IPR036662">
    <property type="entry name" value="PTS_EIIA_man-typ_sf"/>
</dbReference>
<dbReference type="SUPFAM" id="SSF52728">
    <property type="entry name" value="PTS IIb component"/>
    <property type="match status" value="1"/>
</dbReference>
<dbReference type="AlphaFoldDB" id="A0A367G2S2"/>
<evidence type="ECO:0000256" key="7">
    <source>
        <dbReference type="ARBA" id="ARBA00022683"/>
    </source>
</evidence>
<evidence type="ECO:0000256" key="1">
    <source>
        <dbReference type="ARBA" id="ARBA00004496"/>
    </source>
</evidence>
<sequence length="343" mass="37755">MKQILIATHGKMASGIRYTAELIVGKMDEITTIDAYVTPEDNVEKKFEEYFAQHENDRIFVFTDLMGGSVNQKLLGYSQKENVTLITGTNLPVLMQVMMADDDVTEEEIQEFIDDAREELQMVDLGGGKKSTSEKNAEEDNAQGIENTAQISEGAASYAKKSAPKKALAPQSYDNSTAKITALRVDDRLIHGQVAMTWTKQLAVQGIVVANDEAANDNTQKMALKMAVPGGIKSLIKPVDEAIRILNNPKASRMRILVLTRTVKDALKIRQSVGEIGFLNVGNTGRFDGIDVSEKLVLTPTIMLTKAEQQALKELVALDPKACMQQVPNDEQKLVKDVLDKLD</sequence>
<dbReference type="GO" id="GO:0016020">
    <property type="term" value="C:membrane"/>
    <property type="evidence" value="ECO:0007669"/>
    <property type="project" value="InterPro"/>
</dbReference>
<dbReference type="Gene3D" id="3.40.50.510">
    <property type="entry name" value="Phosphotransferase system, mannose-type IIA component"/>
    <property type="match status" value="1"/>
</dbReference>
<dbReference type="InterPro" id="IPR051471">
    <property type="entry name" value="Bacterial_PTS_sugar_comp"/>
</dbReference>
<keyword evidence="4" id="KW-0597">Phosphoprotein</keyword>
<dbReference type="Pfam" id="PF03830">
    <property type="entry name" value="PTSIIB_sorb"/>
    <property type="match status" value="1"/>
</dbReference>
<dbReference type="GO" id="GO:0016301">
    <property type="term" value="F:kinase activity"/>
    <property type="evidence" value="ECO:0007669"/>
    <property type="project" value="UniProtKB-KW"/>
</dbReference>
<keyword evidence="5" id="KW-0762">Sugar transport</keyword>
<name>A0A367G2S2_9FIRM</name>
<dbReference type="Proteomes" id="UP000253208">
    <property type="component" value="Unassembled WGS sequence"/>
</dbReference>
<dbReference type="InterPro" id="IPR036667">
    <property type="entry name" value="PTS_IIB_sorbose-sp_sf"/>
</dbReference>
<keyword evidence="2" id="KW-0813">Transport</keyword>
<keyword evidence="3" id="KW-0963">Cytoplasm</keyword>